<feature type="domain" description="Helicase XPB/Ssl2 N-terminal" evidence="1">
    <location>
        <begin position="463"/>
        <end position="571"/>
    </location>
</feature>
<keyword evidence="3" id="KW-1185">Reference proteome</keyword>
<dbReference type="Proteomes" id="UP000035368">
    <property type="component" value="Chromosome"/>
</dbReference>
<dbReference type="EMBL" id="CP011541">
    <property type="protein sequence ID" value="AKK02597.1"/>
    <property type="molecule type" value="Genomic_DNA"/>
</dbReference>
<keyword evidence="2" id="KW-0347">Helicase</keyword>
<dbReference type="InterPro" id="IPR032830">
    <property type="entry name" value="XPB/Ssl2_N"/>
</dbReference>
<keyword evidence="2" id="KW-0547">Nucleotide-binding</keyword>
<reference evidence="2 3" key="1">
    <citation type="submission" date="2015-05" db="EMBL/GenBank/DDBJ databases">
        <title>Complete genome sequence of Corynebacterium epidermidicanis DSM 45586, isolated from the skin of a dog suffering from pruritus.</title>
        <authorList>
            <person name="Ruckert C."/>
            <person name="Albersmeier A."/>
            <person name="Winkler A."/>
            <person name="Tauch A."/>
        </authorList>
    </citation>
    <scope>NUCLEOTIDE SEQUENCE [LARGE SCALE GENOMIC DNA]</scope>
    <source>
        <strain evidence="2 3">DSM 45586</strain>
    </source>
</reference>
<sequence length="739" mass="79394">MKKSNSESQKVPSFREWLATLNDAQLTQLLTLRPDTVLPLPPGIAPLAARLQIRASVRRAIAQLGVTEILVLEALAELGAHNTPVAAPEVVSIISQRCQADDQPLAEDLNSAWATLQNLALIYPADGTSFMVPGEVLHALPSGMRLLPEEASTQLVMDQEELAAVVAKLGARKRKILDTLSQSGGLGITKDAAIDADPNRPIPQLIAEGLLLRVDAQTVRLPRQVRAILQDQPLMPLRRPEVPEQAFARADDEAGAASGLEVLRLLRLLLAELGSAPASTLKGGAVGVRVINRLTKALGITEVELFRVLTVAESTRLISRGVPDPLPADDDGGDYYAPTPLADEFLASPLPQRWEMVLQGWRRSPWRIPSAAESQRVSHIFTPESHDPQVVEVRNKLIDQWARYGNLTAEQSYRLLRFTTPLLPVSLELVSDLHEEARWVGALTSMLTGKAAQDLLPEASEKLIIQADMTLMSQGPLVPKVQSLLDSIGELESAGLASVYRLTESSIRHGLDLGLNAQEILDALASYSLTELPQSVEFLINDVARRHGSVRGGPAMSYVRCDDPSVLVHAVSVVGESLAMRVIAPTVAISQAPLIDVIRALRAVGLQPVAEDAAGMRLDLVDVPARVATPEATEASASLDASRIAAAVDAIRRNDQSGIRPGKAPGQAVDPSELLATLQQAASAGQIVTLGFVDKHGIAVHRVVKPVTVSAGLVDTIDPSTGTAHRFRLHRITEVRLNP</sequence>
<dbReference type="PATRIC" id="fig|1050174.4.peg.731"/>
<keyword evidence="2" id="KW-0378">Hydrolase</keyword>
<proteinExistence type="predicted"/>
<dbReference type="GO" id="GO:0004386">
    <property type="term" value="F:helicase activity"/>
    <property type="evidence" value="ECO:0007669"/>
    <property type="project" value="UniProtKB-KW"/>
</dbReference>
<dbReference type="STRING" id="1050174.CEPID_03615"/>
<gene>
    <name evidence="2" type="ORF">CEPID_03615</name>
</gene>
<evidence type="ECO:0000313" key="2">
    <source>
        <dbReference type="EMBL" id="AKK02597.1"/>
    </source>
</evidence>
<organism evidence="2 3">
    <name type="scientific">Corynebacterium epidermidicanis</name>
    <dbReference type="NCBI Taxonomy" id="1050174"/>
    <lineage>
        <taxon>Bacteria</taxon>
        <taxon>Bacillati</taxon>
        <taxon>Actinomycetota</taxon>
        <taxon>Actinomycetes</taxon>
        <taxon>Mycobacteriales</taxon>
        <taxon>Corynebacteriaceae</taxon>
        <taxon>Corynebacterium</taxon>
    </lineage>
</organism>
<evidence type="ECO:0000313" key="3">
    <source>
        <dbReference type="Proteomes" id="UP000035368"/>
    </source>
</evidence>
<dbReference type="OrthoDB" id="3415124at2"/>
<keyword evidence="2" id="KW-0067">ATP-binding</keyword>
<dbReference type="KEGG" id="cei:CEPID_03615"/>
<accession>A0A0G3GUP3</accession>
<protein>
    <submittedName>
        <fullName evidence="2">Helicase conserved C-terminal domain</fullName>
    </submittedName>
</protein>
<dbReference type="AlphaFoldDB" id="A0A0G3GUP3"/>
<dbReference type="Pfam" id="PF13625">
    <property type="entry name" value="Helicase_C_3"/>
    <property type="match status" value="1"/>
</dbReference>
<dbReference type="RefSeq" id="WP_047239772.1">
    <property type="nucleotide sequence ID" value="NZ_CP011541.1"/>
</dbReference>
<name>A0A0G3GUP3_9CORY</name>
<evidence type="ECO:0000259" key="1">
    <source>
        <dbReference type="Pfam" id="PF13625"/>
    </source>
</evidence>